<dbReference type="InterPro" id="IPR000043">
    <property type="entry name" value="Adenosylhomocysteinase-like"/>
</dbReference>
<feature type="binding site" evidence="4">
    <location>
        <position position="381"/>
    </location>
    <ligand>
        <name>NAD(+)</name>
        <dbReference type="ChEBI" id="CHEBI:57540"/>
    </ligand>
</feature>
<dbReference type="NCBIfam" id="NF004005">
    <property type="entry name" value="PRK05476.2-3"/>
    <property type="match status" value="1"/>
</dbReference>
<dbReference type="Gene3D" id="3.40.50.1480">
    <property type="entry name" value="Adenosylhomocysteinase-like"/>
    <property type="match status" value="1"/>
</dbReference>
<dbReference type="SUPFAM" id="SSF52283">
    <property type="entry name" value="Formate/glycerate dehydrogenase catalytic domain-like"/>
    <property type="match status" value="1"/>
</dbReference>
<keyword evidence="4" id="KW-0963">Cytoplasm</keyword>
<reference evidence="8" key="1">
    <citation type="journal article" date="2014" name="Int. J. Syst. Evol. Microbiol.">
        <title>Complete genome of a new Firmicutes species belonging to the dominant human colonic microbiota ('Ruminococcus bicirculans') reveals two chromosomes and a selective capacity to utilize plant glucans.</title>
        <authorList>
            <consortium name="NISC Comparative Sequencing Program"/>
            <person name="Wegmann U."/>
            <person name="Louis P."/>
            <person name="Goesmann A."/>
            <person name="Henrissat B."/>
            <person name="Duncan S.H."/>
            <person name="Flint H.J."/>
        </authorList>
    </citation>
    <scope>NUCLEOTIDE SEQUENCE</scope>
    <source>
        <strain evidence="8">NBRC 107169</strain>
    </source>
</reference>
<proteinExistence type="inferred from homology"/>
<feature type="binding site" evidence="4">
    <location>
        <position position="223"/>
    </location>
    <ligand>
        <name>substrate</name>
    </ligand>
</feature>
<dbReference type="PROSITE" id="PS00738">
    <property type="entry name" value="ADOHCYASE_1"/>
    <property type="match status" value="1"/>
</dbReference>
<dbReference type="SUPFAM" id="SSF51735">
    <property type="entry name" value="NAD(P)-binding Rossmann-fold domains"/>
    <property type="match status" value="1"/>
</dbReference>
<evidence type="ECO:0000259" key="7">
    <source>
        <dbReference type="SMART" id="SM00997"/>
    </source>
</evidence>
<evidence type="ECO:0000256" key="1">
    <source>
        <dbReference type="ARBA" id="ARBA00007122"/>
    </source>
</evidence>
<comment type="similarity">
    <text evidence="1 4 6">Belongs to the adenosylhomocysteinase family.</text>
</comment>
<feature type="binding site" evidence="4">
    <location>
        <position position="315"/>
    </location>
    <ligand>
        <name>NAD(+)</name>
        <dbReference type="ChEBI" id="CHEBI:57540"/>
    </ligand>
</feature>
<dbReference type="SMART" id="SM00996">
    <property type="entry name" value="AdoHcyase"/>
    <property type="match status" value="1"/>
</dbReference>
<accession>A0ABQ5UPG8</accession>
<evidence type="ECO:0000256" key="5">
    <source>
        <dbReference type="RuleBase" id="RU000548"/>
    </source>
</evidence>
<dbReference type="HAMAP" id="MF_00563">
    <property type="entry name" value="AdoHcyase"/>
    <property type="match status" value="1"/>
</dbReference>
<comment type="subcellular location">
    <subcellularLocation>
        <location evidence="4">Cytoplasm</location>
    </subcellularLocation>
</comment>
<dbReference type="CDD" id="cd00401">
    <property type="entry name" value="SAHH"/>
    <property type="match status" value="1"/>
</dbReference>
<comment type="caution">
    <text evidence="8">The sequence shown here is derived from an EMBL/GenBank/DDBJ whole genome shotgun (WGS) entry which is preliminary data.</text>
</comment>
<keyword evidence="9" id="KW-1185">Reference proteome</keyword>
<evidence type="ECO:0000313" key="8">
    <source>
        <dbReference type="EMBL" id="GLQ17149.1"/>
    </source>
</evidence>
<dbReference type="RefSeq" id="WP_284363085.1">
    <property type="nucleotide sequence ID" value="NZ_BSNI01000002.1"/>
</dbReference>
<dbReference type="EC" id="3.13.2.1" evidence="4"/>
<evidence type="ECO:0000256" key="6">
    <source>
        <dbReference type="RuleBase" id="RU004166"/>
    </source>
</evidence>
<sequence length="467" mass="50799">MSALTQEYAVKDLSLAEWGRTEIEMAEIEMPGLMAIRKEFAAAQPLKGARIAGSLHMTIQTAVLIETLVALGAEVRWASCNIFSTQDHAAAAIAAAGIPVFAHKGETLAEYWDFADRILDWGNGETANMILDDGGDATMLVLTGAKAEKDLSVLDHPKSEEEEYFAAQAKKRIAADPGFYSKVRENLRGVSEETTTGVMRLYQLAERGELPFPAINVNDSVTKSKFDNKYGCRESLVDAIRRGTDVMMAGKVAIVCGYGDVGKGSAQSLAGAGARVLVTEVDPICALQAAMDGFEVVTLEDAAHRADIVVSCTGNKGIVTLDAMRKLKDMAIVCNIGHFDNEIEVAELQNFKWTNVKPQVDLVHLAEDKRIILLSEGRLVNLGNATGHPSFVMSASFANQTLAQIELWTKAEEYSNAVHVLPKHLDEKVAELHLEKLGAKLTKLSQEQADYIGVPKDGPFKPEAYRY</sequence>
<comment type="function">
    <text evidence="4">May play a key role in the regulation of the intracellular concentration of adenosylhomocysteine.</text>
</comment>
<feature type="binding site" evidence="4">
    <location>
        <begin position="336"/>
        <end position="338"/>
    </location>
    <ligand>
        <name>NAD(+)</name>
        <dbReference type="ChEBI" id="CHEBI:57540"/>
    </ligand>
</feature>
<dbReference type="Proteomes" id="UP001161405">
    <property type="component" value="Unassembled WGS sequence"/>
</dbReference>
<keyword evidence="3 4" id="KW-0520">NAD</keyword>
<dbReference type="InterPro" id="IPR036291">
    <property type="entry name" value="NAD(P)-bd_dom_sf"/>
</dbReference>
<dbReference type="PANTHER" id="PTHR23420:SF0">
    <property type="entry name" value="ADENOSYLHOMOCYSTEINASE"/>
    <property type="match status" value="1"/>
</dbReference>
<dbReference type="Pfam" id="PF00670">
    <property type="entry name" value="AdoHcyase_NAD"/>
    <property type="match status" value="1"/>
</dbReference>
<organism evidence="8 9">
    <name type="scientific">Maritalea porphyrae</name>
    <dbReference type="NCBI Taxonomy" id="880732"/>
    <lineage>
        <taxon>Bacteria</taxon>
        <taxon>Pseudomonadati</taxon>
        <taxon>Pseudomonadota</taxon>
        <taxon>Alphaproteobacteria</taxon>
        <taxon>Hyphomicrobiales</taxon>
        <taxon>Devosiaceae</taxon>
        <taxon>Maritalea</taxon>
    </lineage>
</organism>
<dbReference type="EMBL" id="BSNI01000002">
    <property type="protein sequence ID" value="GLQ17149.1"/>
    <property type="molecule type" value="Genomic_DNA"/>
</dbReference>
<feature type="binding site" evidence="4">
    <location>
        <position position="193"/>
    </location>
    <ligand>
        <name>substrate</name>
    </ligand>
</feature>
<evidence type="ECO:0000313" key="9">
    <source>
        <dbReference type="Proteomes" id="UP001161405"/>
    </source>
</evidence>
<dbReference type="InterPro" id="IPR020082">
    <property type="entry name" value="S-Ado-L-homoCys_hydrolase_CS"/>
</dbReference>
<dbReference type="InterPro" id="IPR015878">
    <property type="entry name" value="Ado_hCys_hydrolase_NAD-bd"/>
</dbReference>
<keyword evidence="4 5" id="KW-0378">Hydrolase</keyword>
<feature type="binding site" evidence="4">
    <location>
        <position position="280"/>
    </location>
    <ligand>
        <name>NAD(+)</name>
        <dbReference type="ChEBI" id="CHEBI:57540"/>
    </ligand>
</feature>
<feature type="binding site" evidence="4">
    <location>
        <position position="228"/>
    </location>
    <ligand>
        <name>NAD(+)</name>
        <dbReference type="ChEBI" id="CHEBI:57540"/>
    </ligand>
</feature>
<dbReference type="PANTHER" id="PTHR23420">
    <property type="entry name" value="ADENOSYLHOMOCYSTEINASE"/>
    <property type="match status" value="1"/>
</dbReference>
<comment type="catalytic activity">
    <reaction evidence="4 5">
        <text>S-adenosyl-L-homocysteine + H2O = L-homocysteine + adenosine</text>
        <dbReference type="Rhea" id="RHEA:21708"/>
        <dbReference type="ChEBI" id="CHEBI:15377"/>
        <dbReference type="ChEBI" id="CHEBI:16335"/>
        <dbReference type="ChEBI" id="CHEBI:57856"/>
        <dbReference type="ChEBI" id="CHEBI:58199"/>
        <dbReference type="EC" id="3.13.2.1"/>
    </reaction>
</comment>
<dbReference type="InterPro" id="IPR042172">
    <property type="entry name" value="Adenosylhomocyst_ase-like_sf"/>
</dbReference>
<gene>
    <name evidence="4 8" type="primary">ahcY</name>
    <name evidence="8" type="ORF">GCM10007879_13980</name>
</gene>
<dbReference type="SMART" id="SM00997">
    <property type="entry name" value="AdoHcyase_NAD"/>
    <property type="match status" value="1"/>
</dbReference>
<dbReference type="Pfam" id="PF05221">
    <property type="entry name" value="AdoHcyase"/>
    <property type="match status" value="1"/>
</dbReference>
<protein>
    <recommendedName>
        <fullName evidence="4">Adenosylhomocysteinase</fullName>
        <ecNumber evidence="4">3.13.2.1</ecNumber>
    </recommendedName>
    <alternativeName>
        <fullName evidence="4">S-adenosyl-L-homocysteine hydrolase</fullName>
        <shortName evidence="4">AdoHcyase</shortName>
    </alternativeName>
</protein>
<dbReference type="NCBIfam" id="TIGR00936">
    <property type="entry name" value="ahcY"/>
    <property type="match status" value="1"/>
</dbReference>
<comment type="cofactor">
    <cofactor evidence="4 5">
        <name>NAD(+)</name>
        <dbReference type="ChEBI" id="CHEBI:57540"/>
    </cofactor>
    <text evidence="4 5">Binds 1 NAD(+) per subunit.</text>
</comment>
<feature type="binding site" evidence="4">
    <location>
        <begin position="194"/>
        <end position="196"/>
    </location>
    <ligand>
        <name>NAD(+)</name>
        <dbReference type="ChEBI" id="CHEBI:57540"/>
    </ligand>
</feature>
<dbReference type="Gene3D" id="3.40.50.720">
    <property type="entry name" value="NAD(P)-binding Rossmann-like Domain"/>
    <property type="match status" value="1"/>
</dbReference>
<feature type="binding site" evidence="4">
    <location>
        <position position="227"/>
    </location>
    <ligand>
        <name>substrate</name>
    </ligand>
</feature>
<evidence type="ECO:0000256" key="4">
    <source>
        <dbReference type="HAMAP-Rule" id="MF_00563"/>
    </source>
</evidence>
<evidence type="ECO:0000256" key="3">
    <source>
        <dbReference type="ARBA" id="ARBA00023027"/>
    </source>
</evidence>
<feature type="binding site" evidence="4">
    <location>
        <position position="58"/>
    </location>
    <ligand>
        <name>substrate</name>
    </ligand>
</feature>
<feature type="binding site" evidence="4">
    <location>
        <begin position="257"/>
        <end position="262"/>
    </location>
    <ligand>
        <name>NAD(+)</name>
        <dbReference type="ChEBI" id="CHEBI:57540"/>
    </ligand>
</feature>
<feature type="domain" description="S-adenosyl-L-homocysteine hydrolase NAD binding" evidence="7">
    <location>
        <begin position="228"/>
        <end position="387"/>
    </location>
</feature>
<dbReference type="PROSITE" id="PS00739">
    <property type="entry name" value="ADOHCYASE_2"/>
    <property type="match status" value="1"/>
</dbReference>
<comment type="pathway">
    <text evidence="4 5">Amino-acid biosynthesis; L-homocysteine biosynthesis; L-homocysteine from S-adenosyl-L-homocysteine: step 1/1.</text>
</comment>
<dbReference type="PIRSF" id="PIRSF001109">
    <property type="entry name" value="Ad_hcy_hydrolase"/>
    <property type="match status" value="1"/>
</dbReference>
<reference evidence="8" key="2">
    <citation type="submission" date="2023-01" db="EMBL/GenBank/DDBJ databases">
        <title>Draft genome sequence of Maritalea porphyrae strain NBRC 107169.</title>
        <authorList>
            <person name="Sun Q."/>
            <person name="Mori K."/>
        </authorList>
    </citation>
    <scope>NUCLEOTIDE SEQUENCE</scope>
    <source>
        <strain evidence="8">NBRC 107169</strain>
    </source>
</reference>
<evidence type="ECO:0000256" key="2">
    <source>
        <dbReference type="ARBA" id="ARBA00022563"/>
    </source>
</evidence>
<name>A0ABQ5UPG8_9HYPH</name>
<feature type="binding site" evidence="4">
    <location>
        <position position="133"/>
    </location>
    <ligand>
        <name>substrate</name>
    </ligand>
</feature>
<keyword evidence="2 4" id="KW-0554">One-carbon metabolism</keyword>